<dbReference type="OrthoDB" id="1739857at2759"/>
<dbReference type="GO" id="GO:0035251">
    <property type="term" value="F:UDP-glucosyltransferase activity"/>
    <property type="evidence" value="ECO:0007669"/>
    <property type="project" value="InterPro"/>
</dbReference>
<dbReference type="InParanoid" id="A0A068VAV7"/>
<evidence type="ECO:0000313" key="4">
    <source>
        <dbReference type="Proteomes" id="UP000295252"/>
    </source>
</evidence>
<protein>
    <submittedName>
        <fullName evidence="3">Uncharacterized protein</fullName>
    </submittedName>
</protein>
<dbReference type="Gramene" id="CDP17876">
    <property type="protein sequence ID" value="CDP17876"/>
    <property type="gene ID" value="GSCOC_T00010109001"/>
</dbReference>
<evidence type="ECO:0000256" key="2">
    <source>
        <dbReference type="ARBA" id="ARBA00022679"/>
    </source>
</evidence>
<keyword evidence="2" id="KW-0808">Transferase</keyword>
<dbReference type="EMBL" id="HG739270">
    <property type="protein sequence ID" value="CDP17876.1"/>
    <property type="molecule type" value="Genomic_DNA"/>
</dbReference>
<organism evidence="3 4">
    <name type="scientific">Coffea canephora</name>
    <name type="common">Robusta coffee</name>
    <dbReference type="NCBI Taxonomy" id="49390"/>
    <lineage>
        <taxon>Eukaryota</taxon>
        <taxon>Viridiplantae</taxon>
        <taxon>Streptophyta</taxon>
        <taxon>Embryophyta</taxon>
        <taxon>Tracheophyta</taxon>
        <taxon>Spermatophyta</taxon>
        <taxon>Magnoliopsida</taxon>
        <taxon>eudicotyledons</taxon>
        <taxon>Gunneridae</taxon>
        <taxon>Pentapetalae</taxon>
        <taxon>asterids</taxon>
        <taxon>lamiids</taxon>
        <taxon>Gentianales</taxon>
        <taxon>Rubiaceae</taxon>
        <taxon>Ixoroideae</taxon>
        <taxon>Gardenieae complex</taxon>
        <taxon>Bertiereae - Coffeeae clade</taxon>
        <taxon>Coffeeae</taxon>
        <taxon>Coffea</taxon>
    </lineage>
</organism>
<dbReference type="PANTHER" id="PTHR48048">
    <property type="entry name" value="GLYCOSYLTRANSFERASE"/>
    <property type="match status" value="1"/>
</dbReference>
<evidence type="ECO:0000313" key="3">
    <source>
        <dbReference type="EMBL" id="CDP17876.1"/>
    </source>
</evidence>
<dbReference type="PANTHER" id="PTHR48048:SF45">
    <property type="entry name" value="GLYCOSYLTRANSFERASE"/>
    <property type="match status" value="1"/>
</dbReference>
<dbReference type="InterPro" id="IPR002213">
    <property type="entry name" value="UDP_glucos_trans"/>
</dbReference>
<dbReference type="Proteomes" id="UP000295252">
    <property type="component" value="Chromosome II"/>
</dbReference>
<evidence type="ECO:0000256" key="1">
    <source>
        <dbReference type="ARBA" id="ARBA00009995"/>
    </source>
</evidence>
<accession>A0A068VAV7</accession>
<dbReference type="SUPFAM" id="SSF53756">
    <property type="entry name" value="UDP-Glycosyltransferase/glycogen phosphorylase"/>
    <property type="match status" value="1"/>
</dbReference>
<keyword evidence="4" id="KW-1185">Reference proteome</keyword>
<dbReference type="Pfam" id="PF00201">
    <property type="entry name" value="UDPGT"/>
    <property type="match status" value="1"/>
</dbReference>
<name>A0A068VAV7_COFCA</name>
<proteinExistence type="inferred from homology"/>
<dbReference type="InterPro" id="IPR050481">
    <property type="entry name" value="UDP-glycosyltransf_plant"/>
</dbReference>
<sequence length="137" mass="15970">MRLHMQLSIVDANFCGWLGKAVEWKRFLGIMEGRFLDRTFRIDKVIRWAPQAQVLAHPAVQRFVTHCNWNSVLESESFEVPVAVWPMYAEQQMNAFLIVKDLGIAAKIKMEYKNDIMNENDVIVKSNEIEDGIRQLM</sequence>
<comment type="similarity">
    <text evidence="1">Belongs to the UDP-glycosyltransferase family.</text>
</comment>
<gene>
    <name evidence="3" type="ORF">GSCOC_T00010109001</name>
</gene>
<dbReference type="AlphaFoldDB" id="A0A068VAV7"/>
<dbReference type="Gene3D" id="3.40.50.2000">
    <property type="entry name" value="Glycogen Phosphorylase B"/>
    <property type="match status" value="1"/>
</dbReference>
<dbReference type="PhylomeDB" id="A0A068VAV7"/>
<reference evidence="4" key="1">
    <citation type="journal article" date="2014" name="Science">
        <title>The coffee genome provides insight into the convergent evolution of caffeine biosynthesis.</title>
        <authorList>
            <person name="Denoeud F."/>
            <person name="Carretero-Paulet L."/>
            <person name="Dereeper A."/>
            <person name="Droc G."/>
            <person name="Guyot R."/>
            <person name="Pietrella M."/>
            <person name="Zheng C."/>
            <person name="Alberti A."/>
            <person name="Anthony F."/>
            <person name="Aprea G."/>
            <person name="Aury J.M."/>
            <person name="Bento P."/>
            <person name="Bernard M."/>
            <person name="Bocs S."/>
            <person name="Campa C."/>
            <person name="Cenci A."/>
            <person name="Combes M.C."/>
            <person name="Crouzillat D."/>
            <person name="Da Silva C."/>
            <person name="Daddiego L."/>
            <person name="De Bellis F."/>
            <person name="Dussert S."/>
            <person name="Garsmeur O."/>
            <person name="Gayraud T."/>
            <person name="Guignon V."/>
            <person name="Jahn K."/>
            <person name="Jamilloux V."/>
            <person name="Joet T."/>
            <person name="Labadie K."/>
            <person name="Lan T."/>
            <person name="Leclercq J."/>
            <person name="Lepelley M."/>
            <person name="Leroy T."/>
            <person name="Li L.T."/>
            <person name="Librado P."/>
            <person name="Lopez L."/>
            <person name="Munoz A."/>
            <person name="Noel B."/>
            <person name="Pallavicini A."/>
            <person name="Perrotta G."/>
            <person name="Poncet V."/>
            <person name="Pot D."/>
            <person name="Priyono X."/>
            <person name="Rigoreau M."/>
            <person name="Rouard M."/>
            <person name="Rozas J."/>
            <person name="Tranchant-Dubreuil C."/>
            <person name="VanBuren R."/>
            <person name="Zhang Q."/>
            <person name="Andrade A.C."/>
            <person name="Argout X."/>
            <person name="Bertrand B."/>
            <person name="de Kochko A."/>
            <person name="Graziosi G."/>
            <person name="Henry R.J."/>
            <person name="Jayarama X."/>
            <person name="Ming R."/>
            <person name="Nagai C."/>
            <person name="Rounsley S."/>
            <person name="Sankoff D."/>
            <person name="Giuliano G."/>
            <person name="Albert V.A."/>
            <person name="Wincker P."/>
            <person name="Lashermes P."/>
        </authorList>
    </citation>
    <scope>NUCLEOTIDE SEQUENCE [LARGE SCALE GENOMIC DNA]</scope>
    <source>
        <strain evidence="4">cv. DH200-94</strain>
    </source>
</reference>